<evidence type="ECO:0000313" key="3">
    <source>
        <dbReference type="Proteomes" id="UP000176902"/>
    </source>
</evidence>
<sequence>MLSDVTILVPSFNRHRQLKRLLEYYKGLKTNILVGDSTLTAFPDAGKYKNLNYFHYPNYPYATKLALMYKKIKTKYVLFCADDDFVIPNSVKECVNFLDKNPDYVAAHGHYVFFEDKGKDKIPVYPFYLHAIDLDVKSNLPSERLYSILANYMQLLYAVTKTSVARKVFNQLEKNRKIQNDTLVELFQAIMISIEGKSKTLPSLYCAREVTPGSARTRIASLENIVTEPKYKKEYSYWLKVIIDYLMKKQKISKPNAEASIKAGVNNYLKGLLFTIPIINFHLYPLQIQRFIIKATFGYAKKIRDLLIAPKDYANLSKHAFSTPHAKKEFEKIKLYIKKYGEKSLLLFLVYRDVLK</sequence>
<dbReference type="Proteomes" id="UP000176902">
    <property type="component" value="Unassembled WGS sequence"/>
</dbReference>
<accession>A0A1F5JPB7</accession>
<dbReference type="InterPro" id="IPR031042">
    <property type="entry name" value="Glyco_TIGR04440"/>
</dbReference>
<dbReference type="InterPro" id="IPR029044">
    <property type="entry name" value="Nucleotide-diphossugar_trans"/>
</dbReference>
<dbReference type="CDD" id="cd00761">
    <property type="entry name" value="Glyco_tranf_GTA_type"/>
    <property type="match status" value="1"/>
</dbReference>
<dbReference type="EMBL" id="MFCV01000047">
    <property type="protein sequence ID" value="OGE30446.1"/>
    <property type="molecule type" value="Genomic_DNA"/>
</dbReference>
<dbReference type="NCBIfam" id="TIGR04440">
    <property type="entry name" value="glyco_TIGR04440"/>
    <property type="match status" value="1"/>
</dbReference>
<protein>
    <recommendedName>
        <fullName evidence="1">Glycosyltransferase 2-like domain-containing protein</fullName>
    </recommendedName>
</protein>
<evidence type="ECO:0000313" key="2">
    <source>
        <dbReference type="EMBL" id="OGE30446.1"/>
    </source>
</evidence>
<proteinExistence type="predicted"/>
<dbReference type="AlphaFoldDB" id="A0A1F5JPB7"/>
<comment type="caution">
    <text evidence="2">The sequence shown here is derived from an EMBL/GenBank/DDBJ whole genome shotgun (WGS) entry which is preliminary data.</text>
</comment>
<name>A0A1F5JPB7_9BACT</name>
<dbReference type="STRING" id="1797768.A3C59_00475"/>
<dbReference type="InterPro" id="IPR001173">
    <property type="entry name" value="Glyco_trans_2-like"/>
</dbReference>
<dbReference type="Gene3D" id="3.90.550.10">
    <property type="entry name" value="Spore Coat Polysaccharide Biosynthesis Protein SpsA, Chain A"/>
    <property type="match status" value="1"/>
</dbReference>
<organism evidence="2 3">
    <name type="scientific">Candidatus Daviesbacteria bacterium RIFCSPHIGHO2_02_FULL_36_13</name>
    <dbReference type="NCBI Taxonomy" id="1797768"/>
    <lineage>
        <taxon>Bacteria</taxon>
        <taxon>Candidatus Daviesiibacteriota</taxon>
    </lineage>
</organism>
<feature type="domain" description="Glycosyltransferase 2-like" evidence="1">
    <location>
        <begin position="7"/>
        <end position="121"/>
    </location>
</feature>
<gene>
    <name evidence="2" type="ORF">A3C59_00475</name>
</gene>
<dbReference type="Pfam" id="PF00535">
    <property type="entry name" value="Glycos_transf_2"/>
    <property type="match status" value="1"/>
</dbReference>
<reference evidence="2 3" key="1">
    <citation type="journal article" date="2016" name="Nat. Commun.">
        <title>Thousands of microbial genomes shed light on interconnected biogeochemical processes in an aquifer system.</title>
        <authorList>
            <person name="Anantharaman K."/>
            <person name="Brown C.T."/>
            <person name="Hug L.A."/>
            <person name="Sharon I."/>
            <person name="Castelle C.J."/>
            <person name="Probst A.J."/>
            <person name="Thomas B.C."/>
            <person name="Singh A."/>
            <person name="Wilkins M.J."/>
            <person name="Karaoz U."/>
            <person name="Brodie E.L."/>
            <person name="Williams K.H."/>
            <person name="Hubbard S.S."/>
            <person name="Banfield J.F."/>
        </authorList>
    </citation>
    <scope>NUCLEOTIDE SEQUENCE [LARGE SCALE GENOMIC DNA]</scope>
</reference>
<dbReference type="SUPFAM" id="SSF53448">
    <property type="entry name" value="Nucleotide-diphospho-sugar transferases"/>
    <property type="match status" value="1"/>
</dbReference>
<evidence type="ECO:0000259" key="1">
    <source>
        <dbReference type="Pfam" id="PF00535"/>
    </source>
</evidence>